<feature type="compositionally biased region" description="Basic and acidic residues" evidence="1">
    <location>
        <begin position="441"/>
        <end position="456"/>
    </location>
</feature>
<protein>
    <submittedName>
        <fullName evidence="2">Uncharacterized protein</fullName>
    </submittedName>
</protein>
<evidence type="ECO:0000313" key="2">
    <source>
        <dbReference type="EMBL" id="KAA6381195.1"/>
    </source>
</evidence>
<gene>
    <name evidence="2" type="ORF">EZS28_023277</name>
</gene>
<reference evidence="2 3" key="1">
    <citation type="submission" date="2019-03" db="EMBL/GenBank/DDBJ databases">
        <title>Single cell metagenomics reveals metabolic interactions within the superorganism composed of flagellate Streblomastix strix and complex community of Bacteroidetes bacteria on its surface.</title>
        <authorList>
            <person name="Treitli S.C."/>
            <person name="Kolisko M."/>
            <person name="Husnik F."/>
            <person name="Keeling P."/>
            <person name="Hampl V."/>
        </authorList>
    </citation>
    <scope>NUCLEOTIDE SEQUENCE [LARGE SCALE GENOMIC DNA]</scope>
    <source>
        <strain evidence="2">ST1C</strain>
    </source>
</reference>
<sequence length="499" mass="57899">MKKARSLLFLSGVDQITAPLAVQGKVVQLAKADGTPMQYLFNSCFKIEEEAQQLQIETEYANFIQNQFISGWSPTALICGSLETLNWFFNFPRHPQPISYTAEAANPPNISSLYQFIVSLINKEYPLHHLDELHELSLSFFSVVGDKTIDLITNQPIIVERVTQQKPIISSKKKDQRHMPSLAPMRGLSANPIISSADVCNLIQIAGANFIKQDSNYFPFPFVRIMLRRYQAPPPPPLTAQELRERFLRAEKKQKQSEFTLLEDQDKRKKNKNKNKNNNEQEDGYDDDNEDDEKPIVEEHWDEEIYQMDIVGTITDNAQLVGISWQSSKLTEILRFYLFSFSPLSFIINLPNIWNESGREEDVMLLLKWSSQIIQTTSYELPSSQTKKKMSLLRIPDKREKKKKKDEKEKDKDKQESKGGEDEEEEDEQDDSEDQDEEDEQMKGDTKYEEENRALRDALIQAMEESKRLGRDHEQTQAHLKRLLFEREQNAEKEIEGIK</sequence>
<feature type="region of interest" description="Disordered" evidence="1">
    <location>
        <begin position="254"/>
        <end position="292"/>
    </location>
</feature>
<dbReference type="Proteomes" id="UP000324800">
    <property type="component" value="Unassembled WGS sequence"/>
</dbReference>
<evidence type="ECO:0000313" key="3">
    <source>
        <dbReference type="Proteomes" id="UP000324800"/>
    </source>
</evidence>
<evidence type="ECO:0000256" key="1">
    <source>
        <dbReference type="SAM" id="MobiDB-lite"/>
    </source>
</evidence>
<proteinExistence type="predicted"/>
<feature type="region of interest" description="Disordered" evidence="1">
    <location>
        <begin position="379"/>
        <end position="475"/>
    </location>
</feature>
<feature type="compositionally biased region" description="Basic and acidic residues" evidence="1">
    <location>
        <begin position="464"/>
        <end position="475"/>
    </location>
</feature>
<name>A0A5J4VFD3_9EUKA</name>
<feature type="compositionally biased region" description="Basic and acidic residues" evidence="1">
    <location>
        <begin position="406"/>
        <end position="420"/>
    </location>
</feature>
<dbReference type="EMBL" id="SNRW01007469">
    <property type="protein sequence ID" value="KAA6381195.1"/>
    <property type="molecule type" value="Genomic_DNA"/>
</dbReference>
<feature type="compositionally biased region" description="Acidic residues" evidence="1">
    <location>
        <begin position="421"/>
        <end position="440"/>
    </location>
</feature>
<dbReference type="AlphaFoldDB" id="A0A5J4VFD3"/>
<accession>A0A5J4VFD3</accession>
<organism evidence="2 3">
    <name type="scientific">Streblomastix strix</name>
    <dbReference type="NCBI Taxonomy" id="222440"/>
    <lineage>
        <taxon>Eukaryota</taxon>
        <taxon>Metamonada</taxon>
        <taxon>Preaxostyla</taxon>
        <taxon>Oxymonadida</taxon>
        <taxon>Streblomastigidae</taxon>
        <taxon>Streblomastix</taxon>
    </lineage>
</organism>
<comment type="caution">
    <text evidence="2">The sequence shown here is derived from an EMBL/GenBank/DDBJ whole genome shotgun (WGS) entry which is preliminary data.</text>
</comment>
<feature type="compositionally biased region" description="Acidic residues" evidence="1">
    <location>
        <begin position="280"/>
        <end position="292"/>
    </location>
</feature>